<dbReference type="OrthoDB" id="6750460at2759"/>
<evidence type="ECO:0008006" key="3">
    <source>
        <dbReference type="Google" id="ProtNLM"/>
    </source>
</evidence>
<protein>
    <recommendedName>
        <fullName evidence="3">DDE-1 domain-containing protein</fullName>
    </recommendedName>
</protein>
<evidence type="ECO:0000313" key="1">
    <source>
        <dbReference type="EMBL" id="KAF7285376.1"/>
    </source>
</evidence>
<name>A0A834MK71_RHYFE</name>
<gene>
    <name evidence="1" type="ORF">GWI33_010775</name>
</gene>
<organism evidence="1 2">
    <name type="scientific">Rhynchophorus ferrugineus</name>
    <name type="common">Red palm weevil</name>
    <name type="synonym">Curculio ferrugineus</name>
    <dbReference type="NCBI Taxonomy" id="354439"/>
    <lineage>
        <taxon>Eukaryota</taxon>
        <taxon>Metazoa</taxon>
        <taxon>Ecdysozoa</taxon>
        <taxon>Arthropoda</taxon>
        <taxon>Hexapoda</taxon>
        <taxon>Insecta</taxon>
        <taxon>Pterygota</taxon>
        <taxon>Neoptera</taxon>
        <taxon>Endopterygota</taxon>
        <taxon>Coleoptera</taxon>
        <taxon>Polyphaga</taxon>
        <taxon>Cucujiformia</taxon>
        <taxon>Curculionidae</taxon>
        <taxon>Dryophthorinae</taxon>
        <taxon>Rhynchophorus</taxon>
    </lineage>
</organism>
<comment type="caution">
    <text evidence="1">The sequence shown here is derived from an EMBL/GenBank/DDBJ whole genome shotgun (WGS) entry which is preliminary data.</text>
</comment>
<dbReference type="EMBL" id="JAACXV010000056">
    <property type="protein sequence ID" value="KAF7285376.1"/>
    <property type="molecule type" value="Genomic_DNA"/>
</dbReference>
<sequence length="216" mass="24585">MEFRVAVARNNLLEGAPEPPDMNPPKLYARLFQTLHKAYTPNIRLKGFTDTKWTLQPHPFIDVIDLAIENNVNIVSLPSHTTHKLQPLDKTFMGPLKVYCSEEIRTSIRNNNRELNPFDIVELCGRAYMKVQTSDISANVFRVTGLWPLNKTIFSDADFLAAEQNAVKDICTDFTPKKSTRNNEESSNNPRFPLILLTSIQNDSKLISNESPDLRL</sequence>
<dbReference type="Proteomes" id="UP000625711">
    <property type="component" value="Unassembled WGS sequence"/>
</dbReference>
<keyword evidence="2" id="KW-1185">Reference proteome</keyword>
<reference evidence="1" key="1">
    <citation type="submission" date="2020-08" db="EMBL/GenBank/DDBJ databases">
        <title>Genome sequencing and assembly of the red palm weevil Rhynchophorus ferrugineus.</title>
        <authorList>
            <person name="Dias G.B."/>
            <person name="Bergman C.M."/>
            <person name="Manee M."/>
        </authorList>
    </citation>
    <scope>NUCLEOTIDE SEQUENCE</scope>
    <source>
        <strain evidence="1">AA-2017</strain>
        <tissue evidence="1">Whole larva</tissue>
    </source>
</reference>
<evidence type="ECO:0000313" key="2">
    <source>
        <dbReference type="Proteomes" id="UP000625711"/>
    </source>
</evidence>
<proteinExistence type="predicted"/>
<accession>A0A834MK71</accession>
<dbReference type="AlphaFoldDB" id="A0A834MK71"/>